<evidence type="ECO:0000313" key="10">
    <source>
        <dbReference type="EMBL" id="KXG26890.1"/>
    </source>
</evidence>
<dbReference type="EC" id="3.1.2.20" evidence="8"/>
<evidence type="ECO:0000256" key="5">
    <source>
        <dbReference type="ARBA" id="ARBA00022801"/>
    </source>
</evidence>
<dbReference type="CDD" id="cd03445">
    <property type="entry name" value="Thioesterase_II_repeat2"/>
    <property type="match status" value="1"/>
</dbReference>
<protein>
    <recommendedName>
        <fullName evidence="8">acyl-CoA hydrolase</fullName>
        <ecNumber evidence="8">3.1.2.20</ecNumber>
    </recommendedName>
</protein>
<dbReference type="FunFam" id="2.60.120.10:FF:000109">
    <property type="entry name" value="Acyl-CoA thioesterase II"/>
    <property type="match status" value="1"/>
</dbReference>
<dbReference type="Proteomes" id="UP000000768">
    <property type="component" value="Chromosome 6"/>
</dbReference>
<reference evidence="11" key="2">
    <citation type="journal article" date="2018" name="Plant J.">
        <title>The Sorghum bicolor reference genome: improved assembly, gene annotations, a transcriptome atlas, and signatures of genome organization.</title>
        <authorList>
            <person name="McCormick R.F."/>
            <person name="Truong S.K."/>
            <person name="Sreedasyam A."/>
            <person name="Jenkins J."/>
            <person name="Shu S."/>
            <person name="Sims D."/>
            <person name="Kennedy M."/>
            <person name="Amirebrahimi M."/>
            <person name="Weers B.D."/>
            <person name="McKinley B."/>
            <person name="Mattison A."/>
            <person name="Morishige D.T."/>
            <person name="Grimwood J."/>
            <person name="Schmutz J."/>
            <person name="Mullet J.E."/>
        </authorList>
    </citation>
    <scope>NUCLEOTIDE SEQUENCE [LARGE SCALE GENOMIC DNA]</scope>
    <source>
        <strain evidence="11">cv. BTx623</strain>
    </source>
</reference>
<dbReference type="InterPro" id="IPR014710">
    <property type="entry name" value="RmlC-like_jellyroll"/>
</dbReference>
<feature type="domain" description="Cyclic nucleotide-binding" evidence="9">
    <location>
        <begin position="17"/>
        <end position="87"/>
    </location>
</feature>
<dbReference type="OMA" id="RSAVWMR"/>
<dbReference type="GO" id="GO:0006637">
    <property type="term" value="P:acyl-CoA metabolic process"/>
    <property type="evidence" value="ECO:0000318"/>
    <property type="project" value="GO_Central"/>
</dbReference>
<comment type="catalytic activity">
    <reaction evidence="7">
        <text>a fatty acyl-CoA + H2O = a fatty acid + CoA + H(+)</text>
        <dbReference type="Rhea" id="RHEA:16781"/>
        <dbReference type="ChEBI" id="CHEBI:15377"/>
        <dbReference type="ChEBI" id="CHEBI:15378"/>
        <dbReference type="ChEBI" id="CHEBI:28868"/>
        <dbReference type="ChEBI" id="CHEBI:57287"/>
        <dbReference type="ChEBI" id="CHEBI:77636"/>
        <dbReference type="EC" id="3.1.2.20"/>
    </reaction>
</comment>
<dbReference type="OrthoDB" id="68328at2759"/>
<dbReference type="EMBL" id="CM000765">
    <property type="protein sequence ID" value="KXG26890.1"/>
    <property type="molecule type" value="Genomic_DNA"/>
</dbReference>
<keyword evidence="6" id="KW-0443">Lipid metabolism</keyword>
<comment type="subunit">
    <text evidence="4">Homotetramer.</text>
</comment>
<organism evidence="10 11">
    <name type="scientific">Sorghum bicolor</name>
    <name type="common">Sorghum</name>
    <name type="synonym">Sorghum vulgare</name>
    <dbReference type="NCBI Taxonomy" id="4558"/>
    <lineage>
        <taxon>Eukaryota</taxon>
        <taxon>Viridiplantae</taxon>
        <taxon>Streptophyta</taxon>
        <taxon>Embryophyta</taxon>
        <taxon>Tracheophyta</taxon>
        <taxon>Spermatophyta</taxon>
        <taxon>Magnoliopsida</taxon>
        <taxon>Liliopsida</taxon>
        <taxon>Poales</taxon>
        <taxon>Poaceae</taxon>
        <taxon>PACMAD clade</taxon>
        <taxon>Panicoideae</taxon>
        <taxon>Andropogonodae</taxon>
        <taxon>Andropogoneae</taxon>
        <taxon>Sorghinae</taxon>
        <taxon>Sorghum</taxon>
    </lineage>
</organism>
<dbReference type="InterPro" id="IPR025652">
    <property type="entry name" value="TesB_C"/>
</dbReference>
<dbReference type="eggNOG" id="KOG3016">
    <property type="taxonomic scope" value="Eukaryota"/>
</dbReference>
<evidence type="ECO:0000256" key="2">
    <source>
        <dbReference type="ARBA" id="ARBA00004872"/>
    </source>
</evidence>
<dbReference type="GO" id="GO:0047617">
    <property type="term" value="F:fatty acyl-CoA hydrolase activity"/>
    <property type="evidence" value="ECO:0000318"/>
    <property type="project" value="GO_Central"/>
</dbReference>
<accession>A0A1B6PMK4</accession>
<dbReference type="InterPro" id="IPR042171">
    <property type="entry name" value="Acyl-CoA_hotdog"/>
</dbReference>
<dbReference type="PROSITE" id="PS50042">
    <property type="entry name" value="CNMP_BINDING_3"/>
    <property type="match status" value="1"/>
</dbReference>
<dbReference type="SUPFAM" id="SSF51206">
    <property type="entry name" value="cAMP-binding domain-like"/>
    <property type="match status" value="1"/>
</dbReference>
<name>A0A1B6PMK4_SORBI</name>
<dbReference type="Pfam" id="PF00027">
    <property type="entry name" value="cNMP_binding"/>
    <property type="match status" value="1"/>
</dbReference>
<dbReference type="CDD" id="cd03444">
    <property type="entry name" value="Thioesterase_II_repeat1"/>
    <property type="match status" value="1"/>
</dbReference>
<dbReference type="Pfam" id="PF13622">
    <property type="entry name" value="4HBT_3"/>
    <property type="match status" value="1"/>
</dbReference>
<dbReference type="Gene3D" id="2.40.160.210">
    <property type="entry name" value="Acyl-CoA thioesterase, double hotdog domain"/>
    <property type="match status" value="1"/>
</dbReference>
<evidence type="ECO:0000256" key="3">
    <source>
        <dbReference type="ARBA" id="ARBA00006538"/>
    </source>
</evidence>
<evidence type="ECO:0000256" key="7">
    <source>
        <dbReference type="ARBA" id="ARBA00035880"/>
    </source>
</evidence>
<dbReference type="Pfam" id="PF02551">
    <property type="entry name" value="Acyl_CoA_thio"/>
    <property type="match status" value="1"/>
</dbReference>
<proteinExistence type="inferred from homology"/>
<evidence type="ECO:0000256" key="8">
    <source>
        <dbReference type="ARBA" id="ARBA00038894"/>
    </source>
</evidence>
<dbReference type="InterPro" id="IPR018490">
    <property type="entry name" value="cNMP-bd_dom_sf"/>
</dbReference>
<dbReference type="CDD" id="cd00038">
    <property type="entry name" value="CAP_ED"/>
    <property type="match status" value="1"/>
</dbReference>
<dbReference type="SUPFAM" id="SSF54637">
    <property type="entry name" value="Thioesterase/thiol ester dehydrase-isomerase"/>
    <property type="match status" value="2"/>
</dbReference>
<dbReference type="AlphaFoldDB" id="A0A1B6PMK4"/>
<comment type="similarity">
    <text evidence="3">Belongs to the C/M/P thioester hydrolase family.</text>
</comment>
<dbReference type="InParanoid" id="A0A1B6PMK4"/>
<evidence type="ECO:0000256" key="6">
    <source>
        <dbReference type="ARBA" id="ARBA00023098"/>
    </source>
</evidence>
<evidence type="ECO:0000259" key="9">
    <source>
        <dbReference type="PROSITE" id="PS50042"/>
    </source>
</evidence>
<evidence type="ECO:0000256" key="4">
    <source>
        <dbReference type="ARBA" id="ARBA00011881"/>
    </source>
</evidence>
<keyword evidence="11" id="KW-1185">Reference proteome</keyword>
<dbReference type="InterPro" id="IPR000595">
    <property type="entry name" value="cNMP-bd_dom"/>
</dbReference>
<reference evidence="10 11" key="1">
    <citation type="journal article" date="2009" name="Nature">
        <title>The Sorghum bicolor genome and the diversification of grasses.</title>
        <authorList>
            <person name="Paterson A.H."/>
            <person name="Bowers J.E."/>
            <person name="Bruggmann R."/>
            <person name="Dubchak I."/>
            <person name="Grimwood J."/>
            <person name="Gundlach H."/>
            <person name="Haberer G."/>
            <person name="Hellsten U."/>
            <person name="Mitros T."/>
            <person name="Poliakov A."/>
            <person name="Schmutz J."/>
            <person name="Spannagl M."/>
            <person name="Tang H."/>
            <person name="Wang X."/>
            <person name="Wicker T."/>
            <person name="Bharti A.K."/>
            <person name="Chapman J."/>
            <person name="Feltus F.A."/>
            <person name="Gowik U."/>
            <person name="Grigoriev I.V."/>
            <person name="Lyons E."/>
            <person name="Maher C.A."/>
            <person name="Martis M."/>
            <person name="Narechania A."/>
            <person name="Otillar R.P."/>
            <person name="Penning B.W."/>
            <person name="Salamov A.A."/>
            <person name="Wang Y."/>
            <person name="Zhang L."/>
            <person name="Carpita N.C."/>
            <person name="Freeling M."/>
            <person name="Gingle A.R."/>
            <person name="Hash C.T."/>
            <person name="Keller B."/>
            <person name="Klein P."/>
            <person name="Kresovich S."/>
            <person name="McCann M.C."/>
            <person name="Ming R."/>
            <person name="Peterson D.G."/>
            <person name="Mehboob-ur-Rahman"/>
            <person name="Ware D."/>
            <person name="Westhoff P."/>
            <person name="Mayer K.F."/>
            <person name="Messing J."/>
            <person name="Rokhsar D.S."/>
        </authorList>
    </citation>
    <scope>NUCLEOTIDE SEQUENCE [LARGE SCALE GENOMIC DNA]</scope>
    <source>
        <strain evidence="11">cv. BTx623</strain>
    </source>
</reference>
<gene>
    <name evidence="10" type="ORF">SORBI_3006G175900</name>
</gene>
<evidence type="ECO:0000313" key="11">
    <source>
        <dbReference type="Proteomes" id="UP000000768"/>
    </source>
</evidence>
<keyword evidence="5" id="KW-0378">Hydrolase</keyword>
<dbReference type="PANTHER" id="PTHR11066">
    <property type="entry name" value="ACYL-COA THIOESTERASE"/>
    <property type="match status" value="1"/>
</dbReference>
<comment type="pathway">
    <text evidence="2">Lipid metabolism; fatty acid metabolism.</text>
</comment>
<comment type="subcellular location">
    <subcellularLocation>
        <location evidence="1">Peroxisome matrix</location>
    </subcellularLocation>
</comment>
<dbReference type="Gramene" id="KXG26890">
    <property type="protein sequence ID" value="KXG26890"/>
    <property type="gene ID" value="SORBI_3006G175900"/>
</dbReference>
<dbReference type="PANTHER" id="PTHR11066:SF34">
    <property type="entry name" value="ACYL-COENZYME A THIOESTERASE 8"/>
    <property type="match status" value="1"/>
</dbReference>
<dbReference type="FunFam" id="2.40.160.210:FF:000003">
    <property type="entry name" value="Acyl-CoA thioesterase II"/>
    <property type="match status" value="1"/>
</dbReference>
<dbReference type="InterPro" id="IPR049449">
    <property type="entry name" value="TesB_ACOT8-like_N"/>
</dbReference>
<dbReference type="ExpressionAtlas" id="A0A1B6PMK4">
    <property type="expression patterns" value="baseline and differential"/>
</dbReference>
<evidence type="ECO:0000256" key="1">
    <source>
        <dbReference type="ARBA" id="ARBA00004253"/>
    </source>
</evidence>
<dbReference type="Gene3D" id="2.60.120.10">
    <property type="entry name" value="Jelly Rolls"/>
    <property type="match status" value="1"/>
</dbReference>
<dbReference type="STRING" id="4558.A0A1B6PMK4"/>
<dbReference type="GO" id="GO:0009062">
    <property type="term" value="P:fatty acid catabolic process"/>
    <property type="evidence" value="ECO:0000318"/>
    <property type="project" value="GO_Central"/>
</dbReference>
<dbReference type="InterPro" id="IPR003703">
    <property type="entry name" value="Acyl_CoA_thio"/>
</dbReference>
<dbReference type="GO" id="GO:0005782">
    <property type="term" value="C:peroxisomal matrix"/>
    <property type="evidence" value="ECO:0007669"/>
    <property type="project" value="UniProtKB-SubCell"/>
</dbReference>
<dbReference type="InterPro" id="IPR029069">
    <property type="entry name" value="HotDog_dom_sf"/>
</dbReference>
<sequence length="427" mass="48393">MGRDREDVTEFLGQVPLLQCLPGSSIRRIAEVVQVRSYEPGDYVAREGEPVDGLYIILDGQAEVSAPANTEEANRPDYVLNKYDYFGYGSNSSVHQVTVVALSKLTCFILPNQYAHLLQPKTIWNPEETPKHSLLEQILHLEPLEVDIFRGFTLPEAPTFRHVFGGQFIGQALAAASKTVDCLKMVHSLHAVFLVAGDIDIPIIYQVHRARDGSNFATRKVEAKQKGLVLFTLIASFQKEEVGFEHQAAIMPDVPPPEQLLNLEELRERRLTDDPRFPPQYRSLAANKKFTPWPIEIRLCEDSASQHKPSLNYWFRARGKLSDDQALHRCVVAYASDLLYSPVSRHPHLAKSLEIHVLSLNHSIWFHKPVNADEWLLYVIESPSAHGGRGFVTGRMFNRQGELIMSLTQEALIRREKPRGRNPRPKL</sequence>